<evidence type="ECO:0000259" key="5">
    <source>
        <dbReference type="PROSITE" id="PS50002"/>
    </source>
</evidence>
<evidence type="ECO:0000256" key="1">
    <source>
        <dbReference type="ARBA" id="ARBA00022443"/>
    </source>
</evidence>
<dbReference type="SMART" id="SM00326">
    <property type="entry name" value="SH3"/>
    <property type="match status" value="1"/>
</dbReference>
<sequence length="293" mass="31875">MTNDTSASASNYTPANYRSADVFGGNYPIQTPAGIVHSTQSTISPPLPPRPNSMFQQPQLFSPYGNNFGYGSSFGNGFYGMGQGMGFNSYGGGFGSYRGGYGCNPLDPETRFIQMAEESSRGAFQSIEQVNTNDFFDSNAQQSSSGLPMVLFLAFIFSAPYFIMKIFGSLMNTATDQTKTPATWQNAVDATVLYNFNGENQSELKLRAGQLIKIAPKEIQQMNRLLSTNWLLATPDGKNVGLVPVNYIRRADVAQIPNGEVADVTMEPIVIKNDSPVETTDTKSETTNDESNC</sequence>
<keyword evidence="1 2" id="KW-0728">SH3 domain</keyword>
<evidence type="ECO:0000313" key="6">
    <source>
        <dbReference type="EMBL" id="CRK93955.1"/>
    </source>
</evidence>
<name>A0A1J1I175_9DIPT</name>
<accession>A0A1J1I175</accession>
<dbReference type="STRING" id="568069.A0A1J1I175"/>
<dbReference type="OrthoDB" id="10037838at2759"/>
<evidence type="ECO:0000256" key="3">
    <source>
        <dbReference type="SAM" id="MobiDB-lite"/>
    </source>
</evidence>
<dbReference type="AlphaFoldDB" id="A0A1J1I175"/>
<protein>
    <submittedName>
        <fullName evidence="6">CLUMA_CG007482, isoform A</fullName>
    </submittedName>
</protein>
<proteinExistence type="predicted"/>
<keyword evidence="4" id="KW-0812">Transmembrane</keyword>
<dbReference type="Gene3D" id="2.30.30.40">
    <property type="entry name" value="SH3 Domains"/>
    <property type="match status" value="1"/>
</dbReference>
<reference evidence="6 7" key="1">
    <citation type="submission" date="2015-04" db="EMBL/GenBank/DDBJ databases">
        <authorList>
            <person name="Syromyatnikov M.Y."/>
            <person name="Popov V.N."/>
        </authorList>
    </citation>
    <scope>NUCLEOTIDE SEQUENCE [LARGE SCALE GENOMIC DNA]</scope>
</reference>
<feature type="transmembrane region" description="Helical" evidence="4">
    <location>
        <begin position="146"/>
        <end position="164"/>
    </location>
</feature>
<evidence type="ECO:0000313" key="7">
    <source>
        <dbReference type="Proteomes" id="UP000183832"/>
    </source>
</evidence>
<dbReference type="PROSITE" id="PS50002">
    <property type="entry name" value="SH3"/>
    <property type="match status" value="1"/>
</dbReference>
<feature type="region of interest" description="Disordered" evidence="3">
    <location>
        <begin position="272"/>
        <end position="293"/>
    </location>
</feature>
<dbReference type="Proteomes" id="UP000183832">
    <property type="component" value="Unassembled WGS sequence"/>
</dbReference>
<gene>
    <name evidence="6" type="ORF">CLUMA_CG007482</name>
</gene>
<organism evidence="6 7">
    <name type="scientific">Clunio marinus</name>
    <dbReference type="NCBI Taxonomy" id="568069"/>
    <lineage>
        <taxon>Eukaryota</taxon>
        <taxon>Metazoa</taxon>
        <taxon>Ecdysozoa</taxon>
        <taxon>Arthropoda</taxon>
        <taxon>Hexapoda</taxon>
        <taxon>Insecta</taxon>
        <taxon>Pterygota</taxon>
        <taxon>Neoptera</taxon>
        <taxon>Endopterygota</taxon>
        <taxon>Diptera</taxon>
        <taxon>Nematocera</taxon>
        <taxon>Chironomoidea</taxon>
        <taxon>Chironomidae</taxon>
        <taxon>Clunio</taxon>
    </lineage>
</organism>
<dbReference type="CDD" id="cd11864">
    <property type="entry name" value="SH3_PEX13_eumet"/>
    <property type="match status" value="1"/>
</dbReference>
<dbReference type="InterPro" id="IPR001452">
    <property type="entry name" value="SH3_domain"/>
</dbReference>
<feature type="domain" description="SH3" evidence="5">
    <location>
        <begin position="185"/>
        <end position="253"/>
    </location>
</feature>
<keyword evidence="4" id="KW-0472">Membrane</keyword>
<keyword evidence="7" id="KW-1185">Reference proteome</keyword>
<keyword evidence="4" id="KW-1133">Transmembrane helix</keyword>
<dbReference type="SUPFAM" id="SSF50044">
    <property type="entry name" value="SH3-domain"/>
    <property type="match status" value="1"/>
</dbReference>
<dbReference type="EMBL" id="CVRI01000038">
    <property type="protein sequence ID" value="CRK93955.1"/>
    <property type="molecule type" value="Genomic_DNA"/>
</dbReference>
<evidence type="ECO:0000256" key="4">
    <source>
        <dbReference type="SAM" id="Phobius"/>
    </source>
</evidence>
<dbReference type="InterPro" id="IPR036028">
    <property type="entry name" value="SH3-like_dom_sf"/>
</dbReference>
<evidence type="ECO:0000256" key="2">
    <source>
        <dbReference type="PROSITE-ProRule" id="PRU00192"/>
    </source>
</evidence>